<dbReference type="PANTHER" id="PTHR46494:SF3">
    <property type="entry name" value="ZINC TRANSPORT PROTEIN ZNTB"/>
    <property type="match status" value="1"/>
</dbReference>
<evidence type="ECO:0000256" key="1">
    <source>
        <dbReference type="ARBA" id="ARBA00004651"/>
    </source>
</evidence>
<keyword evidence="14" id="KW-1185">Reference proteome</keyword>
<evidence type="ECO:0000256" key="2">
    <source>
        <dbReference type="ARBA" id="ARBA00009765"/>
    </source>
</evidence>
<dbReference type="InterPro" id="IPR045861">
    <property type="entry name" value="CorA_cytoplasmic_dom"/>
</dbReference>
<dbReference type="EMBL" id="JACHWY010000003">
    <property type="protein sequence ID" value="MBB3048326.1"/>
    <property type="molecule type" value="Genomic_DNA"/>
</dbReference>
<feature type="transmembrane region" description="Helical" evidence="12">
    <location>
        <begin position="296"/>
        <end position="316"/>
    </location>
</feature>
<evidence type="ECO:0000256" key="5">
    <source>
        <dbReference type="ARBA" id="ARBA00022519"/>
    </source>
</evidence>
<keyword evidence="11" id="KW-0175">Coiled coil</keyword>
<dbReference type="InterPro" id="IPR002523">
    <property type="entry name" value="MgTranspt_CorA/ZnTranspt_ZntB"/>
</dbReference>
<dbReference type="SUPFAM" id="SSF144083">
    <property type="entry name" value="Magnesium transport protein CorA, transmembrane region"/>
    <property type="match status" value="1"/>
</dbReference>
<keyword evidence="7" id="KW-0862">Zinc</keyword>
<dbReference type="GO" id="GO:0050897">
    <property type="term" value="F:cobalt ion binding"/>
    <property type="evidence" value="ECO:0007669"/>
    <property type="project" value="TreeGrafter"/>
</dbReference>
<dbReference type="PANTHER" id="PTHR46494">
    <property type="entry name" value="CORA FAMILY METAL ION TRANSPORTER (EUROFUNG)"/>
    <property type="match status" value="1"/>
</dbReference>
<evidence type="ECO:0000256" key="4">
    <source>
        <dbReference type="ARBA" id="ARBA00022475"/>
    </source>
</evidence>
<dbReference type="Gene3D" id="3.30.460.20">
    <property type="entry name" value="CorA soluble domain-like"/>
    <property type="match status" value="1"/>
</dbReference>
<dbReference type="GO" id="GO:0015087">
    <property type="term" value="F:cobalt ion transmembrane transporter activity"/>
    <property type="evidence" value="ECO:0007669"/>
    <property type="project" value="TreeGrafter"/>
</dbReference>
<evidence type="ECO:0000256" key="12">
    <source>
        <dbReference type="SAM" id="Phobius"/>
    </source>
</evidence>
<dbReference type="InterPro" id="IPR045863">
    <property type="entry name" value="CorA_TM1_TM2"/>
</dbReference>
<evidence type="ECO:0000256" key="8">
    <source>
        <dbReference type="ARBA" id="ARBA00022989"/>
    </source>
</evidence>
<feature type="transmembrane region" description="Helical" evidence="12">
    <location>
        <begin position="262"/>
        <end position="284"/>
    </location>
</feature>
<evidence type="ECO:0000313" key="14">
    <source>
        <dbReference type="Proteomes" id="UP000537130"/>
    </source>
</evidence>
<accession>A0A7W4W6E0</accession>
<dbReference type="RefSeq" id="WP_183411117.1">
    <property type="nucleotide sequence ID" value="NZ_JACHWY010000003.1"/>
</dbReference>
<keyword evidence="5" id="KW-0997">Cell inner membrane</keyword>
<dbReference type="GO" id="GO:0000287">
    <property type="term" value="F:magnesium ion binding"/>
    <property type="evidence" value="ECO:0007669"/>
    <property type="project" value="TreeGrafter"/>
</dbReference>
<proteinExistence type="inferred from homology"/>
<dbReference type="AlphaFoldDB" id="A0A7W4W6E0"/>
<sequence length="322" mass="36319">MLDGLIYAFLFDGDGGAKELQAEEIEGWAPDQGLLWLHFDYSKAEAQHWITEKSDLDPIAVSALLAEETRPRASVAGKTLLMALRGVNMNPGADPEDMVSIRLWSDGKRIISSRRRRLLSVDDIISKIRNGTGPTTAAEFIALLAAQLTARMHDAIDELEDQVAELEEQVLTESRQAMRAELSDMRRELIALRRYIAPQREALNRIQLDAPSWFDDMQKLRMRETADRLTLYIEVLDSVRERAGVAQEELNNQISEEANRRMYVLSIVAAIFLPLGFFTGLLGINVGGMPGADNGWAFWFVCGICVAVVVWEVLLFRRKQWL</sequence>
<evidence type="ECO:0000256" key="11">
    <source>
        <dbReference type="SAM" id="Coils"/>
    </source>
</evidence>
<dbReference type="Pfam" id="PF01544">
    <property type="entry name" value="CorA"/>
    <property type="match status" value="1"/>
</dbReference>
<evidence type="ECO:0000256" key="6">
    <source>
        <dbReference type="ARBA" id="ARBA00022692"/>
    </source>
</evidence>
<dbReference type="SUPFAM" id="SSF143865">
    <property type="entry name" value="CorA soluble domain-like"/>
    <property type="match status" value="1"/>
</dbReference>
<gene>
    <name evidence="13" type="ORF">FHR99_002600</name>
</gene>
<keyword evidence="9" id="KW-0406">Ion transport</keyword>
<keyword evidence="10 12" id="KW-0472">Membrane</keyword>
<feature type="coiled-coil region" evidence="11">
    <location>
        <begin position="145"/>
        <end position="176"/>
    </location>
</feature>
<name>A0A7W4W6E0_9GAMM</name>
<comment type="caution">
    <text evidence="13">The sequence shown here is derived from an EMBL/GenBank/DDBJ whole genome shotgun (WGS) entry which is preliminary data.</text>
</comment>
<comment type="subcellular location">
    <subcellularLocation>
        <location evidence="1">Cell membrane</location>
        <topology evidence="1">Multi-pass membrane protein</topology>
    </subcellularLocation>
</comment>
<evidence type="ECO:0000256" key="3">
    <source>
        <dbReference type="ARBA" id="ARBA00022448"/>
    </source>
</evidence>
<organism evidence="13 14">
    <name type="scientific">Litorivivens lipolytica</name>
    <dbReference type="NCBI Taxonomy" id="1524264"/>
    <lineage>
        <taxon>Bacteria</taxon>
        <taxon>Pseudomonadati</taxon>
        <taxon>Pseudomonadota</taxon>
        <taxon>Gammaproteobacteria</taxon>
        <taxon>Litorivivens</taxon>
    </lineage>
</organism>
<evidence type="ECO:0000256" key="7">
    <source>
        <dbReference type="ARBA" id="ARBA00022833"/>
    </source>
</evidence>
<evidence type="ECO:0000256" key="10">
    <source>
        <dbReference type="ARBA" id="ARBA00023136"/>
    </source>
</evidence>
<comment type="similarity">
    <text evidence="2">Belongs to the CorA metal ion transporter (MIT) (TC 1.A.35) family.</text>
</comment>
<keyword evidence="8 12" id="KW-1133">Transmembrane helix</keyword>
<dbReference type="CDD" id="cd12833">
    <property type="entry name" value="ZntB-like_1"/>
    <property type="match status" value="1"/>
</dbReference>
<dbReference type="GO" id="GO:0005886">
    <property type="term" value="C:plasma membrane"/>
    <property type="evidence" value="ECO:0007669"/>
    <property type="project" value="UniProtKB-SubCell"/>
</dbReference>
<dbReference type="Gene3D" id="1.20.58.340">
    <property type="entry name" value="Magnesium transport protein CorA, transmembrane region"/>
    <property type="match status" value="2"/>
</dbReference>
<evidence type="ECO:0000256" key="9">
    <source>
        <dbReference type="ARBA" id="ARBA00023065"/>
    </source>
</evidence>
<protein>
    <submittedName>
        <fullName evidence="13">Zinc transporter</fullName>
    </submittedName>
</protein>
<dbReference type="GO" id="GO:0015095">
    <property type="term" value="F:magnesium ion transmembrane transporter activity"/>
    <property type="evidence" value="ECO:0007669"/>
    <property type="project" value="TreeGrafter"/>
</dbReference>
<evidence type="ECO:0000313" key="13">
    <source>
        <dbReference type="EMBL" id="MBB3048326.1"/>
    </source>
</evidence>
<reference evidence="13 14" key="1">
    <citation type="submission" date="2020-08" db="EMBL/GenBank/DDBJ databases">
        <title>Genomic Encyclopedia of Type Strains, Phase III (KMG-III): the genomes of soil and plant-associated and newly described type strains.</title>
        <authorList>
            <person name="Whitman W."/>
        </authorList>
    </citation>
    <scope>NUCLEOTIDE SEQUENCE [LARGE SCALE GENOMIC DNA]</scope>
    <source>
        <strain evidence="13 14">CECT 8654</strain>
    </source>
</reference>
<keyword evidence="6 12" id="KW-0812">Transmembrane</keyword>
<keyword evidence="3" id="KW-0813">Transport</keyword>
<keyword evidence="4" id="KW-1003">Cell membrane</keyword>
<dbReference type="Proteomes" id="UP000537130">
    <property type="component" value="Unassembled WGS sequence"/>
</dbReference>